<dbReference type="NCBIfam" id="TIGR00557">
    <property type="entry name" value="pdxA"/>
    <property type="match status" value="1"/>
</dbReference>
<feature type="binding site" evidence="7">
    <location>
        <position position="217"/>
    </location>
    <ligand>
        <name>a divalent metal cation</name>
        <dbReference type="ChEBI" id="CHEBI:60240"/>
        <note>ligand shared between dimeric partners</note>
    </ligand>
</feature>
<dbReference type="GO" id="GO:0042823">
    <property type="term" value="P:pyridoxal phosphate biosynthetic process"/>
    <property type="evidence" value="ECO:0007669"/>
    <property type="project" value="UniProtKB-UniRule"/>
</dbReference>
<dbReference type="RefSeq" id="WP_066846409.1">
    <property type="nucleotide sequence ID" value="NZ_CP019602.1"/>
</dbReference>
<dbReference type="GO" id="GO:0008270">
    <property type="term" value="F:zinc ion binding"/>
    <property type="evidence" value="ECO:0007669"/>
    <property type="project" value="UniProtKB-UniRule"/>
</dbReference>
<gene>
    <name evidence="7" type="primary">pdxA</name>
    <name evidence="8" type="ORF">A9D14_11155</name>
</gene>
<evidence type="ECO:0000256" key="7">
    <source>
        <dbReference type="HAMAP-Rule" id="MF_00536"/>
    </source>
</evidence>
<dbReference type="Pfam" id="PF04166">
    <property type="entry name" value="PdxA"/>
    <property type="match status" value="1"/>
</dbReference>
<feature type="binding site" evidence="7">
    <location>
        <position position="280"/>
    </location>
    <ligand>
        <name>substrate</name>
    </ligand>
</feature>
<keyword evidence="2 7" id="KW-0479">Metal-binding</keyword>
<dbReference type="PANTHER" id="PTHR30004">
    <property type="entry name" value="4-HYDROXYTHREONINE-4-PHOSPHATE DEHYDROGENASE"/>
    <property type="match status" value="1"/>
</dbReference>
<dbReference type="SUPFAM" id="SSF53659">
    <property type="entry name" value="Isocitrate/Isopropylmalate dehydrogenase-like"/>
    <property type="match status" value="1"/>
</dbReference>
<keyword evidence="7" id="KW-0460">Magnesium</keyword>
<dbReference type="GO" id="GO:0050897">
    <property type="term" value="F:cobalt ion binding"/>
    <property type="evidence" value="ECO:0007669"/>
    <property type="project" value="UniProtKB-UniRule"/>
</dbReference>
<keyword evidence="7" id="KW-0862">Zinc</keyword>
<evidence type="ECO:0000256" key="3">
    <source>
        <dbReference type="ARBA" id="ARBA00022857"/>
    </source>
</evidence>
<comment type="function">
    <text evidence="7">Catalyzes the NAD(P)-dependent oxidation of 4-(phosphooxy)-L-threonine (HTP) into 2-amino-3-oxo-4-(phosphooxy)butyric acid which spontaneously decarboxylates to form 3-amino-2-oxopropyl phosphate (AHAP).</text>
</comment>
<name>A0A1Z1FCZ9_9SPHN</name>
<comment type="similarity">
    <text evidence="7">Belongs to the PdxA family.</text>
</comment>
<protein>
    <recommendedName>
        <fullName evidence="7">4-hydroxythreonine-4-phosphate dehydrogenase</fullName>
        <ecNumber evidence="7">1.1.1.262</ecNumber>
    </recommendedName>
    <alternativeName>
        <fullName evidence="7">4-(phosphohydroxy)-L-threonine dehydrogenase</fullName>
    </alternativeName>
</protein>
<dbReference type="EMBL" id="CP019602">
    <property type="protein sequence ID" value="ARU16634.1"/>
    <property type="molecule type" value="Genomic_DNA"/>
</dbReference>
<feature type="binding site" evidence="7">
    <location>
        <position position="298"/>
    </location>
    <ligand>
        <name>substrate</name>
    </ligand>
</feature>
<keyword evidence="7" id="KW-0170">Cobalt</keyword>
<evidence type="ECO:0000313" key="8">
    <source>
        <dbReference type="EMBL" id="ARU16634.1"/>
    </source>
</evidence>
<dbReference type="KEGG" id="cman:A9D14_11155"/>
<evidence type="ECO:0000256" key="1">
    <source>
        <dbReference type="ARBA" id="ARBA00022490"/>
    </source>
</evidence>
<feature type="binding site" evidence="7">
    <location>
        <position position="141"/>
    </location>
    <ligand>
        <name>substrate</name>
    </ligand>
</feature>
<organism evidence="8 9">
    <name type="scientific">Croceicoccus marinus</name>
    <dbReference type="NCBI Taxonomy" id="450378"/>
    <lineage>
        <taxon>Bacteria</taxon>
        <taxon>Pseudomonadati</taxon>
        <taxon>Pseudomonadota</taxon>
        <taxon>Alphaproteobacteria</taxon>
        <taxon>Sphingomonadales</taxon>
        <taxon>Erythrobacteraceae</taxon>
        <taxon>Croceicoccus</taxon>
    </lineage>
</organism>
<dbReference type="GO" id="GO:0000287">
    <property type="term" value="F:magnesium ion binding"/>
    <property type="evidence" value="ECO:0007669"/>
    <property type="project" value="UniProtKB-UniRule"/>
</dbReference>
<evidence type="ECO:0000256" key="2">
    <source>
        <dbReference type="ARBA" id="ARBA00022723"/>
    </source>
</evidence>
<accession>A0A1Z1FCZ9</accession>
<feature type="binding site" evidence="7">
    <location>
        <position position="289"/>
    </location>
    <ligand>
        <name>substrate</name>
    </ligand>
</feature>
<comment type="subcellular location">
    <subcellularLocation>
        <location evidence="7">Cytoplasm</location>
    </subcellularLocation>
</comment>
<keyword evidence="9" id="KW-1185">Reference proteome</keyword>
<keyword evidence="1 7" id="KW-0963">Cytoplasm</keyword>
<keyword evidence="3 7" id="KW-0521">NADP</keyword>
<evidence type="ECO:0000256" key="5">
    <source>
        <dbReference type="ARBA" id="ARBA00023027"/>
    </source>
</evidence>
<feature type="binding site" evidence="7">
    <location>
        <position position="172"/>
    </location>
    <ligand>
        <name>a divalent metal cation</name>
        <dbReference type="ChEBI" id="CHEBI:60240"/>
        <note>ligand shared between dimeric partners</note>
    </ligand>
</feature>
<dbReference type="OrthoDB" id="9801783at2"/>
<comment type="cofactor">
    <cofactor evidence="7">
        <name>Zn(2+)</name>
        <dbReference type="ChEBI" id="CHEBI:29105"/>
    </cofactor>
    <cofactor evidence="7">
        <name>Mg(2+)</name>
        <dbReference type="ChEBI" id="CHEBI:18420"/>
    </cofactor>
    <cofactor evidence="7">
        <name>Co(2+)</name>
        <dbReference type="ChEBI" id="CHEBI:48828"/>
    </cofactor>
    <text evidence="7">Binds 1 divalent metal cation per subunit. Can use ions such as Zn(2+), Mg(2+) or Co(2+).</text>
</comment>
<dbReference type="AlphaFoldDB" id="A0A1Z1FCZ9"/>
<dbReference type="InterPro" id="IPR005255">
    <property type="entry name" value="PdxA_fam"/>
</dbReference>
<dbReference type="Gene3D" id="3.40.718.10">
    <property type="entry name" value="Isopropylmalate Dehydrogenase"/>
    <property type="match status" value="1"/>
</dbReference>
<comment type="catalytic activity">
    <reaction evidence="7">
        <text>4-(phosphooxy)-L-threonine + NAD(+) = 3-amino-2-oxopropyl phosphate + CO2 + NADH</text>
        <dbReference type="Rhea" id="RHEA:32275"/>
        <dbReference type="ChEBI" id="CHEBI:16526"/>
        <dbReference type="ChEBI" id="CHEBI:57279"/>
        <dbReference type="ChEBI" id="CHEBI:57540"/>
        <dbReference type="ChEBI" id="CHEBI:57945"/>
        <dbReference type="ChEBI" id="CHEBI:58452"/>
        <dbReference type="EC" id="1.1.1.262"/>
    </reaction>
</comment>
<comment type="pathway">
    <text evidence="7">Cofactor biosynthesis; pyridoxine 5'-phosphate biosynthesis; pyridoxine 5'-phosphate from D-erythrose 4-phosphate: step 4/5.</text>
</comment>
<dbReference type="Proteomes" id="UP000195807">
    <property type="component" value="Chromosome"/>
</dbReference>
<keyword evidence="5 7" id="KW-0520">NAD</keyword>
<sequence>MNRQSPARLVVSIGDPAGIGPELIARLWTLRHSEAMPVFACVGSASLLQAAAARDGIDLPVARIADMAEAGGAFGDALPVIDLGDVPYRPGKPDAQGARLGLESLTRAVALAVSGEADGLVTAPIAKAELAKVGFAHPGQTEFVAEACGVGPDDAVMMLAGPSLRVVPVTVHVALARVPQLLTADLIHRRTAIAARALTRDFGIAAPRIAIAGLNPHAGEDGRMGDEDRAIIAPAAERLRADGFDVRGPLPADTMFHAAARAKYDLAVCMYHDQALIPLKALDFDQGVNVTLGLPIIRTSPDHGTAFDIAGAGQAHVGPMLAALRMAGECAQRRRGDAK</sequence>
<proteinExistence type="inferred from homology"/>
<dbReference type="UniPathway" id="UPA00244">
    <property type="reaction ID" value="UER00312"/>
</dbReference>
<dbReference type="GO" id="GO:0008615">
    <property type="term" value="P:pyridoxine biosynthetic process"/>
    <property type="evidence" value="ECO:0007669"/>
    <property type="project" value="UniProtKB-UniRule"/>
</dbReference>
<evidence type="ECO:0000256" key="4">
    <source>
        <dbReference type="ARBA" id="ARBA00023002"/>
    </source>
</evidence>
<feature type="binding site" evidence="7">
    <location>
        <position position="272"/>
    </location>
    <ligand>
        <name>a divalent metal cation</name>
        <dbReference type="ChEBI" id="CHEBI:60240"/>
        <note>ligand shared between dimeric partners</note>
    </ligand>
</feature>
<dbReference type="PANTHER" id="PTHR30004:SF6">
    <property type="entry name" value="D-THREONATE 4-PHOSPHATE DEHYDROGENASE"/>
    <property type="match status" value="1"/>
</dbReference>
<dbReference type="GO" id="GO:0005737">
    <property type="term" value="C:cytoplasm"/>
    <property type="evidence" value="ECO:0007669"/>
    <property type="project" value="UniProtKB-SubCell"/>
</dbReference>
<reference evidence="8 9" key="1">
    <citation type="submission" date="2017-01" db="EMBL/GenBank/DDBJ databases">
        <title>Complete genome sequence of esterase-producing bacterium Croceicoccus marinus E4A9.</title>
        <authorList>
            <person name="Wu Y.-H."/>
            <person name="Cheng H."/>
            <person name="Xu L."/>
            <person name="Huo Y.-Y."/>
            <person name="Wang C.-S."/>
            <person name="Xu X.-W."/>
        </authorList>
    </citation>
    <scope>NUCLEOTIDE SEQUENCE [LARGE SCALE GENOMIC DNA]</scope>
    <source>
        <strain evidence="8 9">E4A9</strain>
    </source>
</reference>
<dbReference type="STRING" id="450378.GCA_001661675_02245"/>
<dbReference type="NCBIfam" id="NF003699">
    <property type="entry name" value="PRK05312.1"/>
    <property type="match status" value="1"/>
</dbReference>
<evidence type="ECO:0000313" key="9">
    <source>
        <dbReference type="Proteomes" id="UP000195807"/>
    </source>
</evidence>
<keyword evidence="6 7" id="KW-0664">Pyridoxine biosynthesis</keyword>
<dbReference type="GO" id="GO:0051287">
    <property type="term" value="F:NAD binding"/>
    <property type="evidence" value="ECO:0007669"/>
    <property type="project" value="InterPro"/>
</dbReference>
<comment type="subunit">
    <text evidence="7">Homodimer.</text>
</comment>
<evidence type="ECO:0000256" key="6">
    <source>
        <dbReference type="ARBA" id="ARBA00023096"/>
    </source>
</evidence>
<dbReference type="EC" id="1.1.1.262" evidence="7"/>
<dbReference type="GO" id="GO:0050570">
    <property type="term" value="F:4-hydroxythreonine-4-phosphate dehydrogenase activity"/>
    <property type="evidence" value="ECO:0007669"/>
    <property type="project" value="UniProtKB-UniRule"/>
</dbReference>
<dbReference type="HAMAP" id="MF_00536">
    <property type="entry name" value="PdxA"/>
    <property type="match status" value="1"/>
</dbReference>
<keyword evidence="4 7" id="KW-0560">Oxidoreductase</keyword>
<comment type="miscellaneous">
    <text evidence="7">The active site is located at the dimer interface.</text>
</comment>
<dbReference type="InterPro" id="IPR037510">
    <property type="entry name" value="PdxA"/>
</dbReference>
<comment type="caution">
    <text evidence="7">Lacks conserved residue(s) required for the propagation of feature annotation.</text>
</comment>